<proteinExistence type="predicted"/>
<dbReference type="Gene3D" id="4.10.240.10">
    <property type="entry name" value="Zn(2)-C6 fungal-type DNA-binding domain"/>
    <property type="match status" value="1"/>
</dbReference>
<dbReference type="GeneID" id="27716565"/>
<dbReference type="Proteomes" id="UP000053411">
    <property type="component" value="Unassembled WGS sequence"/>
</dbReference>
<organism evidence="5 6">
    <name type="scientific">Fonsecaea multimorphosa CBS 102226</name>
    <dbReference type="NCBI Taxonomy" id="1442371"/>
    <lineage>
        <taxon>Eukaryota</taxon>
        <taxon>Fungi</taxon>
        <taxon>Dikarya</taxon>
        <taxon>Ascomycota</taxon>
        <taxon>Pezizomycotina</taxon>
        <taxon>Eurotiomycetes</taxon>
        <taxon>Chaetothyriomycetidae</taxon>
        <taxon>Chaetothyriales</taxon>
        <taxon>Herpotrichiellaceae</taxon>
        <taxon>Fonsecaea</taxon>
    </lineage>
</organism>
<keyword evidence="4" id="KW-0539">Nucleus</keyword>
<dbReference type="VEuPathDB" id="FungiDB:Z520_10819"/>
<dbReference type="GO" id="GO:0008270">
    <property type="term" value="F:zinc ion binding"/>
    <property type="evidence" value="ECO:0007669"/>
    <property type="project" value="InterPro"/>
</dbReference>
<evidence type="ECO:0000313" key="6">
    <source>
        <dbReference type="Proteomes" id="UP000053411"/>
    </source>
</evidence>
<reference evidence="5 6" key="1">
    <citation type="submission" date="2015-01" db="EMBL/GenBank/DDBJ databases">
        <title>The Genome Sequence of Fonsecaea multimorphosa CBS 102226.</title>
        <authorList>
            <consortium name="The Broad Institute Genomics Platform"/>
            <person name="Cuomo C."/>
            <person name="de Hoog S."/>
            <person name="Gorbushina A."/>
            <person name="Stielow B."/>
            <person name="Teixiera M."/>
            <person name="Abouelleil A."/>
            <person name="Chapman S.B."/>
            <person name="Priest M."/>
            <person name="Young S.K."/>
            <person name="Wortman J."/>
            <person name="Nusbaum C."/>
            <person name="Birren B."/>
        </authorList>
    </citation>
    <scope>NUCLEOTIDE SEQUENCE [LARGE SCALE GENOMIC DNA]</scope>
    <source>
        <strain evidence="5 6">CBS 102226</strain>
    </source>
</reference>
<gene>
    <name evidence="5" type="ORF">Z520_10819</name>
</gene>
<keyword evidence="3" id="KW-0804">Transcription</keyword>
<evidence type="ECO:0000256" key="3">
    <source>
        <dbReference type="ARBA" id="ARBA00023163"/>
    </source>
</evidence>
<dbReference type="EMBL" id="KN848094">
    <property type="protein sequence ID" value="KIX93400.1"/>
    <property type="molecule type" value="Genomic_DNA"/>
</dbReference>
<evidence type="ECO:0008006" key="7">
    <source>
        <dbReference type="Google" id="ProtNLM"/>
    </source>
</evidence>
<dbReference type="OrthoDB" id="4137815at2759"/>
<keyword evidence="1" id="KW-0805">Transcription regulation</keyword>
<accession>A0A0D2GV40</accession>
<evidence type="ECO:0000256" key="4">
    <source>
        <dbReference type="ARBA" id="ARBA00023242"/>
    </source>
</evidence>
<dbReference type="InterPro" id="IPR036864">
    <property type="entry name" value="Zn2-C6_fun-type_DNA-bd_sf"/>
</dbReference>
<dbReference type="InterPro" id="IPR021858">
    <property type="entry name" value="Fun_TF"/>
</dbReference>
<evidence type="ECO:0000313" key="5">
    <source>
        <dbReference type="EMBL" id="KIX93400.1"/>
    </source>
</evidence>
<dbReference type="SUPFAM" id="SSF57701">
    <property type="entry name" value="Zn2/Cys6 DNA-binding domain"/>
    <property type="match status" value="1"/>
</dbReference>
<dbReference type="STRING" id="1442371.A0A0D2GV40"/>
<evidence type="ECO:0000256" key="2">
    <source>
        <dbReference type="ARBA" id="ARBA00023125"/>
    </source>
</evidence>
<dbReference type="CDD" id="cd00067">
    <property type="entry name" value="GAL4"/>
    <property type="match status" value="1"/>
</dbReference>
<dbReference type="GO" id="GO:0000981">
    <property type="term" value="F:DNA-binding transcription factor activity, RNA polymerase II-specific"/>
    <property type="evidence" value="ECO:0007669"/>
    <property type="project" value="InterPro"/>
</dbReference>
<dbReference type="GO" id="GO:0003677">
    <property type="term" value="F:DNA binding"/>
    <property type="evidence" value="ECO:0007669"/>
    <property type="project" value="UniProtKB-KW"/>
</dbReference>
<dbReference type="Pfam" id="PF11951">
    <property type="entry name" value="Fungal_trans_2"/>
    <property type="match status" value="1"/>
</dbReference>
<keyword evidence="2" id="KW-0238">DNA-binding</keyword>
<dbReference type="AlphaFoldDB" id="A0A0D2GV40"/>
<name>A0A0D2GV40_9EURO</name>
<evidence type="ECO:0000256" key="1">
    <source>
        <dbReference type="ARBA" id="ARBA00023015"/>
    </source>
</evidence>
<keyword evidence="6" id="KW-1185">Reference proteome</keyword>
<dbReference type="InterPro" id="IPR001138">
    <property type="entry name" value="Zn2Cys6_DnaBD"/>
</dbReference>
<sequence length="494" mass="55485">MPALRACDRCYRYKEKCVFQDRGFTCSLCRRVGRVCTTLRSPRRQGRRPTTMRLGPDSSVQVWEVANSKMGSRSGENVIMVRSLASKGAPRDWFPAPCETNVLTTHAHFFAAPVPGPFTYRFQDNVSEVLQSSPRLIAGFYSTYDLFMLGPTFAPRYRAAIRHSYSSAPTLLQDIYAALFNVCKRAKLDPGPLDESDLAPGAWSLWKLRNMRICGPRDALATMALGQALAAFDFMTVCRGPSPILRYALTVVQPWYEDLAEDAAFDPVTISPIFWDTIWCLLRREIPVLQFRLGDRVVVHHVAGLCTTLLPILYDLCVISNELQGWDASSSSWSGANVRIQQIEQRLLSWMPRPPPDFTSKFSEQEILAVNAQAQMYRSAALLIATRLLNPLGTNDDLASWYAHTIIYEFAEYRTSTVPGTRLHNVAFPILVASMEIPDIPSEVWKSITSLALAPLCLAKMQAMRDHIWAERRAGSTSFMLDLVNQAPSFVVMP</sequence>
<protein>
    <recommendedName>
        <fullName evidence="7">Zn(2)-C6 fungal-type domain-containing protein</fullName>
    </recommendedName>
</protein>
<dbReference type="RefSeq" id="XP_016627523.1">
    <property type="nucleotide sequence ID" value="XM_016781311.1"/>
</dbReference>